<proteinExistence type="predicted"/>
<organism evidence="1 2">
    <name type="scientific">Deinococcus sedimenti</name>
    <dbReference type="NCBI Taxonomy" id="1867090"/>
    <lineage>
        <taxon>Bacteria</taxon>
        <taxon>Thermotogati</taxon>
        <taxon>Deinococcota</taxon>
        <taxon>Deinococci</taxon>
        <taxon>Deinococcales</taxon>
        <taxon>Deinococcaceae</taxon>
        <taxon>Deinococcus</taxon>
    </lineage>
</organism>
<evidence type="ECO:0000313" key="1">
    <source>
        <dbReference type="EMBL" id="GGS02677.1"/>
    </source>
</evidence>
<sequence length="296" mass="31972">MSGSVRVVGVIARHPERSYGERMTFFQSFWRRRRVPAVTSALDPARHLVREVTEAGPAEQVDVSMREGRVAAFTLHGPGGYESFIVQGARAVGRGGSFDLRSRAERALLRSTVQATVLTLADHLELQGAAVAAGCALVQGAAVVDGADLWTPLRAVHADGRVVWGAEVTRSVPGMPLERYVWAGGLRVGAYRHHEPLGIVRLMAQNDDALRAQGIVPEALPALLVTSAWLVRPSVITVLLEGAVLDGGLMVPADFEWQETAYQQLWLSLTRAEVQGAGVGGTAEWVDLSAWRWRAG</sequence>
<reference evidence="2" key="1">
    <citation type="journal article" date="2019" name="Int. J. Syst. Evol. Microbiol.">
        <title>The Global Catalogue of Microorganisms (GCM) 10K type strain sequencing project: providing services to taxonomists for standard genome sequencing and annotation.</title>
        <authorList>
            <consortium name="The Broad Institute Genomics Platform"/>
            <consortium name="The Broad Institute Genome Sequencing Center for Infectious Disease"/>
            <person name="Wu L."/>
            <person name="Ma J."/>
        </authorList>
    </citation>
    <scope>NUCLEOTIDE SEQUENCE [LARGE SCALE GENOMIC DNA]</scope>
    <source>
        <strain evidence="2">JCM 31405</strain>
    </source>
</reference>
<gene>
    <name evidence="1" type="ORF">GCM10008960_31610</name>
</gene>
<keyword evidence="2" id="KW-1185">Reference proteome</keyword>
<dbReference type="EMBL" id="BMQN01000011">
    <property type="protein sequence ID" value="GGS02677.1"/>
    <property type="molecule type" value="Genomic_DNA"/>
</dbReference>
<protein>
    <submittedName>
        <fullName evidence="1">Uncharacterized protein</fullName>
    </submittedName>
</protein>
<accession>A0ABQ2SAI5</accession>
<name>A0ABQ2SAI5_9DEIO</name>
<dbReference type="Proteomes" id="UP000644548">
    <property type="component" value="Unassembled WGS sequence"/>
</dbReference>
<comment type="caution">
    <text evidence="1">The sequence shown here is derived from an EMBL/GenBank/DDBJ whole genome shotgun (WGS) entry which is preliminary data.</text>
</comment>
<evidence type="ECO:0000313" key="2">
    <source>
        <dbReference type="Proteomes" id="UP000644548"/>
    </source>
</evidence>